<gene>
    <name evidence="3" type="ORF">FEK35_04410</name>
</gene>
<dbReference type="Proteomes" id="UP000308349">
    <property type="component" value="Unassembled WGS sequence"/>
</dbReference>
<proteinExistence type="predicted"/>
<dbReference type="PANTHER" id="PTHR37477">
    <property type="entry name" value="COBALT-PRECORRIN-5A HYDROLASE"/>
    <property type="match status" value="1"/>
</dbReference>
<feature type="domain" description="CobE/GbiG C-terminal" evidence="2">
    <location>
        <begin position="64"/>
        <end position="175"/>
    </location>
</feature>
<dbReference type="AlphaFoldDB" id="A0A5R8PJR5"/>
<evidence type="ECO:0000259" key="2">
    <source>
        <dbReference type="Pfam" id="PF01890"/>
    </source>
</evidence>
<feature type="compositionally biased region" description="Pro residues" evidence="1">
    <location>
        <begin position="35"/>
        <end position="46"/>
    </location>
</feature>
<dbReference type="InterPro" id="IPR052553">
    <property type="entry name" value="CbiG_hydrolase"/>
</dbReference>
<dbReference type="Gene3D" id="3.30.420.180">
    <property type="entry name" value="CobE/GbiG C-terminal domain"/>
    <property type="match status" value="1"/>
</dbReference>
<organism evidence="3 4">
    <name type="scientific">Nocardia cyriacigeorgica</name>
    <dbReference type="NCBI Taxonomy" id="135487"/>
    <lineage>
        <taxon>Bacteria</taxon>
        <taxon>Bacillati</taxon>
        <taxon>Actinomycetota</taxon>
        <taxon>Actinomycetes</taxon>
        <taxon>Mycobacteriales</taxon>
        <taxon>Nocardiaceae</taxon>
        <taxon>Nocardia</taxon>
    </lineage>
</organism>
<protein>
    <submittedName>
        <fullName evidence="3">Cobalamin biosynthesis protein</fullName>
    </submittedName>
</protein>
<evidence type="ECO:0000256" key="1">
    <source>
        <dbReference type="SAM" id="MobiDB-lite"/>
    </source>
</evidence>
<dbReference type="InterPro" id="IPR036518">
    <property type="entry name" value="CobE/GbiG_C_sf"/>
</dbReference>
<dbReference type="EMBL" id="VBUU01000002">
    <property type="protein sequence ID" value="TLG16495.1"/>
    <property type="molecule type" value="Genomic_DNA"/>
</dbReference>
<dbReference type="SUPFAM" id="SSF159664">
    <property type="entry name" value="CobE/GbiG C-terminal domain-like"/>
    <property type="match status" value="1"/>
</dbReference>
<evidence type="ECO:0000313" key="3">
    <source>
        <dbReference type="EMBL" id="TLG16495.1"/>
    </source>
</evidence>
<reference evidence="3 4" key="1">
    <citation type="submission" date="2019-05" db="EMBL/GenBank/DDBJ databases">
        <title>Genomes sequences of two Nocardia cyriacigeorgica environmental isolates, type strains Nocardia asteroides ATCC 19247 and Nocardia cyriacigeorgica DSM 44484.</title>
        <authorList>
            <person name="Vautrin F."/>
            <person name="Bergeron E."/>
            <person name="Dubost A."/>
            <person name="Abrouk D."/>
            <person name="Rodriguez Nava V."/>
            <person name="Pujic P."/>
        </authorList>
    </citation>
    <scope>NUCLEOTIDE SEQUENCE [LARGE SCALE GENOMIC DNA]</scope>
    <source>
        <strain evidence="3 4">EML 1456</strain>
    </source>
</reference>
<dbReference type="OrthoDB" id="5198016at2"/>
<dbReference type="PANTHER" id="PTHR37477:SF1">
    <property type="entry name" value="COBALT-PRECORRIN-5A HYDROLASE"/>
    <property type="match status" value="1"/>
</dbReference>
<name>A0A5R8PJR5_9NOCA</name>
<dbReference type="GO" id="GO:0009236">
    <property type="term" value="P:cobalamin biosynthetic process"/>
    <property type="evidence" value="ECO:0007669"/>
    <property type="project" value="InterPro"/>
</dbReference>
<comment type="caution">
    <text evidence="3">The sequence shown here is derived from an EMBL/GenBank/DDBJ whole genome shotgun (WGS) entry which is preliminary data.</text>
</comment>
<feature type="region of interest" description="Disordered" evidence="1">
    <location>
        <begin position="1"/>
        <end position="58"/>
    </location>
</feature>
<dbReference type="InterPro" id="IPR002750">
    <property type="entry name" value="CobE/GbiG_C"/>
</dbReference>
<accession>A0A5R8PJR5</accession>
<dbReference type="Pfam" id="PF01890">
    <property type="entry name" value="CbiG_C"/>
    <property type="match status" value="1"/>
</dbReference>
<evidence type="ECO:0000313" key="4">
    <source>
        <dbReference type="Proteomes" id="UP000308349"/>
    </source>
</evidence>
<sequence>MPSHGSTSGIGERQVPASPAPASPPLGRDIGDGSVPPPNSPAPIPLPERSSGAGDSAPAGRLELAVGLGLRPGTTAERIIAAVRTVLGAHPIACLATVDRRADEPGIRAAAAEFGVPLYSFTPAELAAVQVPNPSAHAMDALGIPGVAEAAALLAGTGGLVFSRRIVAGVVVAAAAHGSPVPDA</sequence>